<protein>
    <submittedName>
        <fullName evidence="1">Prolyl aminopeptidase</fullName>
    </submittedName>
</protein>
<keyword evidence="1" id="KW-0378">Hydrolase</keyword>
<proteinExistence type="predicted"/>
<comment type="caution">
    <text evidence="1">The sequence shown here is derived from an EMBL/GenBank/DDBJ whole genome shotgun (WGS) entry which is preliminary data.</text>
</comment>
<organism evidence="1 2">
    <name type="scientific">Lacticaseibacillus paracasei subsp. paracasei Lpp7</name>
    <dbReference type="NCBI Taxonomy" id="1256200"/>
    <lineage>
        <taxon>Bacteria</taxon>
        <taxon>Bacillati</taxon>
        <taxon>Bacillota</taxon>
        <taxon>Bacilli</taxon>
        <taxon>Lactobacillales</taxon>
        <taxon>Lactobacillaceae</taxon>
        <taxon>Lacticaseibacillus</taxon>
    </lineage>
</organism>
<gene>
    <name evidence="1" type="ORF">Lpp7_11822</name>
</gene>
<accession>A0A8E0IE58</accession>
<dbReference type="EMBL" id="ANJV01000229">
    <property type="protein sequence ID" value="EPC50032.1"/>
    <property type="molecule type" value="Genomic_DNA"/>
</dbReference>
<evidence type="ECO:0000313" key="2">
    <source>
        <dbReference type="Proteomes" id="UP000014303"/>
    </source>
</evidence>
<dbReference type="GO" id="GO:0004177">
    <property type="term" value="F:aminopeptidase activity"/>
    <property type="evidence" value="ECO:0007669"/>
    <property type="project" value="UniProtKB-KW"/>
</dbReference>
<reference evidence="1 2" key="1">
    <citation type="journal article" date="2013" name="PLoS ONE">
        <title>Lactobacillus paracasei comparative genomics: towards species pan-genome definition and exploitation of diversity.</title>
        <authorList>
            <person name="Smokvina T."/>
            <person name="Wels M."/>
            <person name="Polka J."/>
            <person name="Chervaux C."/>
            <person name="Brisse S."/>
            <person name="Boekhorst J."/>
            <person name="van Hylckama Vlieg J.E."/>
            <person name="Siezen R.J."/>
        </authorList>
    </citation>
    <scope>NUCLEOTIDE SEQUENCE [LARGE SCALE GENOMIC DNA]</scope>
    <source>
        <strain evidence="1 2">Lpp7</strain>
    </source>
</reference>
<keyword evidence="1" id="KW-0031">Aminopeptidase</keyword>
<dbReference type="Proteomes" id="UP000014303">
    <property type="component" value="Unassembled WGS sequence"/>
</dbReference>
<sequence>MIDNAPVYFKHLKQFISDVENGTFND</sequence>
<evidence type="ECO:0000313" key="1">
    <source>
        <dbReference type="EMBL" id="EPC50032.1"/>
    </source>
</evidence>
<keyword evidence="1" id="KW-0645">Protease</keyword>
<name>A0A8E0IE58_LACPA</name>
<dbReference type="AlphaFoldDB" id="A0A8E0IE58"/>